<dbReference type="Gene3D" id="1.20.120.160">
    <property type="entry name" value="HPT domain"/>
    <property type="match status" value="1"/>
</dbReference>
<evidence type="ECO:0000259" key="13">
    <source>
        <dbReference type="PROSITE" id="PS50110"/>
    </source>
</evidence>
<dbReference type="CDD" id="cd17546">
    <property type="entry name" value="REC_hyHK_CKI1_RcsC-like"/>
    <property type="match status" value="1"/>
</dbReference>
<dbReference type="GO" id="GO:0000155">
    <property type="term" value="F:phosphorelay sensor kinase activity"/>
    <property type="evidence" value="ECO:0007669"/>
    <property type="project" value="InterPro"/>
</dbReference>
<dbReference type="Proteomes" id="UP000439994">
    <property type="component" value="Unassembled WGS sequence"/>
</dbReference>
<keyword evidence="3 11" id="KW-0597">Phosphoprotein</keyword>
<evidence type="ECO:0000313" key="15">
    <source>
        <dbReference type="EMBL" id="MUH72911.1"/>
    </source>
</evidence>
<evidence type="ECO:0000313" key="16">
    <source>
        <dbReference type="Proteomes" id="UP000439994"/>
    </source>
</evidence>
<evidence type="ECO:0000256" key="1">
    <source>
        <dbReference type="ARBA" id="ARBA00000085"/>
    </source>
</evidence>
<dbReference type="Gene3D" id="3.40.50.2300">
    <property type="match status" value="1"/>
</dbReference>
<dbReference type="InterPro" id="IPR036641">
    <property type="entry name" value="HPT_dom_sf"/>
</dbReference>
<evidence type="ECO:0000256" key="4">
    <source>
        <dbReference type="ARBA" id="ARBA00022679"/>
    </source>
</evidence>
<dbReference type="Pfam" id="PF00512">
    <property type="entry name" value="HisKA"/>
    <property type="match status" value="1"/>
</dbReference>
<evidence type="ECO:0000256" key="6">
    <source>
        <dbReference type="ARBA" id="ARBA00022777"/>
    </source>
</evidence>
<comment type="subunit">
    <text evidence="9">At low DSF concentrations, interacts with RpfF.</text>
</comment>
<dbReference type="PANTHER" id="PTHR45339">
    <property type="entry name" value="HYBRID SIGNAL TRANSDUCTION HISTIDINE KINASE J"/>
    <property type="match status" value="1"/>
</dbReference>
<dbReference type="FunFam" id="3.30.565.10:FF:000010">
    <property type="entry name" value="Sensor histidine kinase RcsC"/>
    <property type="match status" value="1"/>
</dbReference>
<feature type="domain" description="PAC" evidence="14">
    <location>
        <begin position="13"/>
        <end position="66"/>
    </location>
</feature>
<evidence type="ECO:0000259" key="14">
    <source>
        <dbReference type="PROSITE" id="PS50113"/>
    </source>
</evidence>
<dbReference type="InterPro" id="IPR000700">
    <property type="entry name" value="PAS-assoc_C"/>
</dbReference>
<dbReference type="SUPFAM" id="SSF47226">
    <property type="entry name" value="Histidine-containing phosphotransfer domain, HPT domain"/>
    <property type="match status" value="1"/>
</dbReference>
<evidence type="ECO:0000256" key="7">
    <source>
        <dbReference type="ARBA" id="ARBA00022840"/>
    </source>
</evidence>
<dbReference type="SMART" id="SM00448">
    <property type="entry name" value="REC"/>
    <property type="match status" value="1"/>
</dbReference>
<dbReference type="SUPFAM" id="SSF47384">
    <property type="entry name" value="Homodimeric domain of signal transducing histidine kinase"/>
    <property type="match status" value="1"/>
</dbReference>
<dbReference type="InterPro" id="IPR036890">
    <property type="entry name" value="HATPase_C_sf"/>
</dbReference>
<evidence type="ECO:0000259" key="12">
    <source>
        <dbReference type="PROSITE" id="PS50109"/>
    </source>
</evidence>
<protein>
    <recommendedName>
        <fullName evidence="10">Sensory/regulatory protein RpfC</fullName>
        <ecNumber evidence="2">2.7.13.3</ecNumber>
    </recommendedName>
</protein>
<dbReference type="AlphaFoldDB" id="A0A6N8FF82"/>
<evidence type="ECO:0000256" key="3">
    <source>
        <dbReference type="ARBA" id="ARBA00022553"/>
    </source>
</evidence>
<dbReference type="Gene3D" id="3.30.450.20">
    <property type="entry name" value="PAS domain"/>
    <property type="match status" value="1"/>
</dbReference>
<dbReference type="Gene3D" id="3.30.565.10">
    <property type="entry name" value="Histidine kinase-like ATPase, C-terminal domain"/>
    <property type="match status" value="1"/>
</dbReference>
<keyword evidence="4" id="KW-0808">Transferase</keyword>
<dbReference type="SMART" id="SM00387">
    <property type="entry name" value="HATPase_c"/>
    <property type="match status" value="1"/>
</dbReference>
<dbReference type="GO" id="GO:0005886">
    <property type="term" value="C:plasma membrane"/>
    <property type="evidence" value="ECO:0007669"/>
    <property type="project" value="UniProtKB-SubCell"/>
</dbReference>
<keyword evidence="5" id="KW-0547">Nucleotide-binding</keyword>
<dbReference type="EMBL" id="WOCD01000005">
    <property type="protein sequence ID" value="MUH72911.1"/>
    <property type="molecule type" value="Genomic_DNA"/>
</dbReference>
<dbReference type="PRINTS" id="PR00344">
    <property type="entry name" value="BCTRLSENSOR"/>
</dbReference>
<gene>
    <name evidence="15" type="ORF">GNP35_10710</name>
</gene>
<evidence type="ECO:0000256" key="9">
    <source>
        <dbReference type="ARBA" id="ARBA00064003"/>
    </source>
</evidence>
<dbReference type="CDD" id="cd16922">
    <property type="entry name" value="HATPase_EvgS-ArcB-TorS-like"/>
    <property type="match status" value="1"/>
</dbReference>
<organism evidence="15 16">
    <name type="scientific">Psychrosphaera haliotis</name>
    <dbReference type="NCBI Taxonomy" id="555083"/>
    <lineage>
        <taxon>Bacteria</taxon>
        <taxon>Pseudomonadati</taxon>
        <taxon>Pseudomonadota</taxon>
        <taxon>Gammaproteobacteria</taxon>
        <taxon>Alteromonadales</taxon>
        <taxon>Pseudoalteromonadaceae</taxon>
        <taxon>Psychrosphaera</taxon>
    </lineage>
</organism>
<dbReference type="InterPro" id="IPR011006">
    <property type="entry name" value="CheY-like_superfamily"/>
</dbReference>
<dbReference type="PROSITE" id="PS50109">
    <property type="entry name" value="HIS_KIN"/>
    <property type="match status" value="1"/>
</dbReference>
<evidence type="ECO:0000256" key="2">
    <source>
        <dbReference type="ARBA" id="ARBA00012438"/>
    </source>
</evidence>
<evidence type="ECO:0000256" key="10">
    <source>
        <dbReference type="ARBA" id="ARBA00068150"/>
    </source>
</evidence>
<dbReference type="OrthoDB" id="9810730at2"/>
<dbReference type="RefSeq" id="WP_155696117.1">
    <property type="nucleotide sequence ID" value="NZ_WOCD01000005.1"/>
</dbReference>
<feature type="modified residue" description="4-aspartylphosphate" evidence="11">
    <location>
        <position position="490"/>
    </location>
</feature>
<dbReference type="SUPFAM" id="SSF52172">
    <property type="entry name" value="CheY-like"/>
    <property type="match status" value="1"/>
</dbReference>
<comment type="caution">
    <text evidence="15">The sequence shown here is derived from an EMBL/GenBank/DDBJ whole genome shotgun (WGS) entry which is preliminary data.</text>
</comment>
<dbReference type="GO" id="GO:0005524">
    <property type="term" value="F:ATP binding"/>
    <property type="evidence" value="ECO:0007669"/>
    <property type="project" value="UniProtKB-KW"/>
</dbReference>
<dbReference type="PANTHER" id="PTHR45339:SF5">
    <property type="entry name" value="HISTIDINE KINASE"/>
    <property type="match status" value="1"/>
</dbReference>
<dbReference type="Pfam" id="PF00072">
    <property type="entry name" value="Response_reg"/>
    <property type="match status" value="1"/>
</dbReference>
<dbReference type="InterPro" id="IPR036097">
    <property type="entry name" value="HisK_dim/P_sf"/>
</dbReference>
<accession>A0A6N8FF82</accession>
<keyword evidence="8" id="KW-0902">Two-component regulatory system</keyword>
<reference evidence="15 16" key="1">
    <citation type="submission" date="2019-11" db="EMBL/GenBank/DDBJ databases">
        <title>P. haliotis isolates from Z. marina roots.</title>
        <authorList>
            <person name="Cohen M."/>
            <person name="Jospin G."/>
            <person name="Eisen J.A."/>
            <person name="Coil D.A."/>
        </authorList>
    </citation>
    <scope>NUCLEOTIDE SEQUENCE [LARGE SCALE GENOMIC DNA]</scope>
    <source>
        <strain evidence="15 16">UCD-MCMsp1aY</strain>
    </source>
</reference>
<proteinExistence type="predicted"/>
<dbReference type="InterPro" id="IPR003594">
    <property type="entry name" value="HATPase_dom"/>
</dbReference>
<dbReference type="InterPro" id="IPR004358">
    <property type="entry name" value="Sig_transdc_His_kin-like_C"/>
</dbReference>
<name>A0A6N8FF82_9GAMM</name>
<dbReference type="InterPro" id="IPR001789">
    <property type="entry name" value="Sig_transdc_resp-reg_receiver"/>
</dbReference>
<keyword evidence="7" id="KW-0067">ATP-binding</keyword>
<keyword evidence="16" id="KW-1185">Reference proteome</keyword>
<comment type="catalytic activity">
    <reaction evidence="1">
        <text>ATP + protein L-histidine = ADP + protein N-phospho-L-histidine.</text>
        <dbReference type="EC" id="2.7.13.3"/>
    </reaction>
</comment>
<feature type="domain" description="Histidine kinase" evidence="12">
    <location>
        <begin position="84"/>
        <end position="305"/>
    </location>
</feature>
<evidence type="ECO:0000256" key="8">
    <source>
        <dbReference type="ARBA" id="ARBA00023012"/>
    </source>
</evidence>
<feature type="domain" description="Response regulatory" evidence="13">
    <location>
        <begin position="441"/>
        <end position="557"/>
    </location>
</feature>
<dbReference type="InterPro" id="IPR003661">
    <property type="entry name" value="HisK_dim/P_dom"/>
</dbReference>
<dbReference type="PROSITE" id="PS50113">
    <property type="entry name" value="PAC"/>
    <property type="match status" value="1"/>
</dbReference>
<keyword evidence="6" id="KW-0418">Kinase</keyword>
<dbReference type="FunFam" id="1.10.287.130:FF:000002">
    <property type="entry name" value="Two-component osmosensing histidine kinase"/>
    <property type="match status" value="1"/>
</dbReference>
<evidence type="ECO:0000256" key="5">
    <source>
        <dbReference type="ARBA" id="ARBA00022741"/>
    </source>
</evidence>
<dbReference type="SMART" id="SM00388">
    <property type="entry name" value="HisKA"/>
    <property type="match status" value="1"/>
</dbReference>
<sequence length="691" mass="77038">MSNFDFQALRSKRLFSAKVWQKVGDEDVFINWLVAPISNSEGEVLGTVGLGRDITEQDANLRQIEQARYDAEQANLAKSEFIANMSHEIRTPMNAIIGMLELLNNTAPTALQSTYLGVAESSSRHLLQVINDILDFSKMNAGMLELTYEEVNLNDVLDISFANSLATAMEKDLILDIQLPPKFPELFNTDKIRLSQIFTNLINNAVKFTKEGQVLFKAKVLAENNDDVMVMFTVTDTGIGIPKDRQRIIFDAFSQADTSITRQYGGTGLGLAIVFQLVELMNGEIRVESTEGSGTSFHVVLPLQKIAEQAKVHTSEKHWVVFATNPMLEQFLLNKLITFHQDAKVLNRELPSSMLIKENTVLICQPALVELLPSDWKEAIKSGVIEYQPIIFNLSTFTKTMLGDLPYRPILSMPFSTSALVANFHELSNDEKHQNFCQGAHILIVEDNVVNQQVTALILDSLGATYDIADNGLEGLRKVNKNQFDAVLVDIQMPVMDGLTFAKKVRAQNRFETLPLIAMTAHTRPEDQKRSIEAGMSLHINKPIERTRLVNALMTYVTFDNKEPTQGAKGLQEVHASLPAKVLDTESLLKQVGGNFGLMLKLLTLFKDSKLAELKSISTEVNDMESVVLFSKFHNVEGMLANIRASASVIAIQQLRAAVKAEEGQVIRQSVINWDNAIKRLEKEICSLVSQ</sequence>
<dbReference type="EC" id="2.7.13.3" evidence="2"/>
<dbReference type="InterPro" id="IPR005467">
    <property type="entry name" value="His_kinase_dom"/>
</dbReference>
<dbReference type="Pfam" id="PF02518">
    <property type="entry name" value="HATPase_c"/>
    <property type="match status" value="1"/>
</dbReference>
<dbReference type="SUPFAM" id="SSF55874">
    <property type="entry name" value="ATPase domain of HSP90 chaperone/DNA topoisomerase II/histidine kinase"/>
    <property type="match status" value="1"/>
</dbReference>
<evidence type="ECO:0000256" key="11">
    <source>
        <dbReference type="PROSITE-ProRule" id="PRU00169"/>
    </source>
</evidence>
<dbReference type="PROSITE" id="PS50110">
    <property type="entry name" value="RESPONSE_REGULATORY"/>
    <property type="match status" value="1"/>
</dbReference>
<dbReference type="CDD" id="cd00082">
    <property type="entry name" value="HisKA"/>
    <property type="match status" value="1"/>
</dbReference>
<dbReference type="Gene3D" id="1.10.287.130">
    <property type="match status" value="1"/>
</dbReference>